<comment type="function">
    <text evidence="6">Catalyzes the interconversion of methylthioribose-1-phosphate (MTR-1-P) into methylthioribulose-1-phosphate (MTRu-1-P).</text>
</comment>
<name>A0A812LJC6_9DINO</name>
<evidence type="ECO:0000256" key="6">
    <source>
        <dbReference type="HAMAP-Rule" id="MF_03119"/>
    </source>
</evidence>
<evidence type="ECO:0000256" key="2">
    <source>
        <dbReference type="ARBA" id="ARBA00022605"/>
    </source>
</evidence>
<dbReference type="UniPathway" id="UPA00904">
    <property type="reaction ID" value="UER00874"/>
</dbReference>
<dbReference type="EMBL" id="CAJNJA010009376">
    <property type="protein sequence ID" value="CAE7246154.1"/>
    <property type="molecule type" value="Genomic_DNA"/>
</dbReference>
<evidence type="ECO:0000256" key="1">
    <source>
        <dbReference type="ARBA" id="ARBA00022490"/>
    </source>
</evidence>
<reference evidence="7" key="1">
    <citation type="submission" date="2021-02" db="EMBL/GenBank/DDBJ databases">
        <authorList>
            <person name="Dougan E. K."/>
            <person name="Rhodes N."/>
            <person name="Thang M."/>
            <person name="Chan C."/>
        </authorList>
    </citation>
    <scope>NUCLEOTIDE SEQUENCE</scope>
</reference>
<dbReference type="SUPFAM" id="SSF100950">
    <property type="entry name" value="NagB/RpiA/CoA transferase-like"/>
    <property type="match status" value="1"/>
</dbReference>
<organism evidence="7 8">
    <name type="scientific">Symbiodinium necroappetens</name>
    <dbReference type="NCBI Taxonomy" id="1628268"/>
    <lineage>
        <taxon>Eukaryota</taxon>
        <taxon>Sar</taxon>
        <taxon>Alveolata</taxon>
        <taxon>Dinophyceae</taxon>
        <taxon>Suessiales</taxon>
        <taxon>Symbiodiniaceae</taxon>
        <taxon>Symbiodinium</taxon>
    </lineage>
</organism>
<dbReference type="HAMAP" id="MF_01678">
    <property type="entry name" value="Salvage_MtnA"/>
    <property type="match status" value="1"/>
</dbReference>
<dbReference type="NCBIfam" id="TIGR00524">
    <property type="entry name" value="eIF-2B_rel"/>
    <property type="match status" value="1"/>
</dbReference>
<comment type="similarity">
    <text evidence="6">Belongs to the eIF-2B alpha/beta/delta subunits family. MtnA subfamily.</text>
</comment>
<dbReference type="GO" id="GO:0019509">
    <property type="term" value="P:L-methionine salvage from methylthioadenosine"/>
    <property type="evidence" value="ECO:0007669"/>
    <property type="project" value="UniProtKB-UniRule"/>
</dbReference>
<comment type="caution">
    <text evidence="7">The sequence shown here is derived from an EMBL/GenBank/DDBJ whole genome shotgun (WGS) entry which is preliminary data.</text>
</comment>
<evidence type="ECO:0000256" key="5">
    <source>
        <dbReference type="ARBA" id="ARBA00023242"/>
    </source>
</evidence>
<dbReference type="NCBIfam" id="NF004326">
    <property type="entry name" value="PRK05720.1"/>
    <property type="match status" value="1"/>
</dbReference>
<dbReference type="InterPro" id="IPR027363">
    <property type="entry name" value="M1Pi_N"/>
</dbReference>
<comment type="subcellular location">
    <subcellularLocation>
        <location evidence="6">Cytoplasm</location>
    </subcellularLocation>
    <subcellularLocation>
        <location evidence="6">Nucleus</location>
    </subcellularLocation>
</comment>
<dbReference type="FunFam" id="1.20.120.420:FF:000003">
    <property type="entry name" value="Methylthioribose-1-phosphate isomerase"/>
    <property type="match status" value="1"/>
</dbReference>
<dbReference type="InterPro" id="IPR042529">
    <property type="entry name" value="IF_2B-like_C"/>
</dbReference>
<dbReference type="FunFam" id="3.40.50.10470:FF:000003">
    <property type="entry name" value="Methylthioribose-1-phosphate isomerase"/>
    <property type="match status" value="1"/>
</dbReference>
<dbReference type="InterPro" id="IPR000649">
    <property type="entry name" value="IF-2B-related"/>
</dbReference>
<proteinExistence type="inferred from homology"/>
<dbReference type="Gene3D" id="1.20.120.420">
    <property type="entry name" value="translation initiation factor eif-2b, domain 1"/>
    <property type="match status" value="1"/>
</dbReference>
<dbReference type="GO" id="GO:0005737">
    <property type="term" value="C:cytoplasm"/>
    <property type="evidence" value="ECO:0007669"/>
    <property type="project" value="UniProtKB-SubCell"/>
</dbReference>
<dbReference type="InterPro" id="IPR005251">
    <property type="entry name" value="IF-M1Pi"/>
</dbReference>
<feature type="site" description="Transition state stabilizer" evidence="6">
    <location>
        <position position="173"/>
    </location>
</feature>
<feature type="active site" description="Proton donor" evidence="6">
    <location>
        <position position="253"/>
    </location>
</feature>
<keyword evidence="8" id="KW-1185">Reference proteome</keyword>
<dbReference type="InterPro" id="IPR037171">
    <property type="entry name" value="NagB/RpiA_transferase-like"/>
</dbReference>
<dbReference type="NCBIfam" id="TIGR00512">
    <property type="entry name" value="salvage_mtnA"/>
    <property type="match status" value="1"/>
</dbReference>
<dbReference type="Proteomes" id="UP000601435">
    <property type="component" value="Unassembled WGS sequence"/>
</dbReference>
<keyword evidence="3 6" id="KW-0486">Methionine biosynthesis</keyword>
<dbReference type="GO" id="GO:0046523">
    <property type="term" value="F:S-methyl-5-thioribose-1-phosphate isomerase activity"/>
    <property type="evidence" value="ECO:0007669"/>
    <property type="project" value="UniProtKB-UniRule"/>
</dbReference>
<dbReference type="Gene3D" id="3.40.50.10470">
    <property type="entry name" value="Translation initiation factor eif-2b, domain 2"/>
    <property type="match status" value="1"/>
</dbReference>
<dbReference type="PANTHER" id="PTHR43475:SF1">
    <property type="entry name" value="METHYLTHIORIBOSE-1-PHOSPHATE ISOMERASE"/>
    <property type="match status" value="1"/>
</dbReference>
<comment type="catalytic activity">
    <reaction evidence="6">
        <text>5-(methylsulfanyl)-alpha-D-ribose 1-phosphate = 5-(methylsulfanyl)-D-ribulose 1-phosphate</text>
        <dbReference type="Rhea" id="RHEA:19989"/>
        <dbReference type="ChEBI" id="CHEBI:58533"/>
        <dbReference type="ChEBI" id="CHEBI:58548"/>
        <dbReference type="EC" id="5.3.1.23"/>
    </reaction>
</comment>
<dbReference type="InterPro" id="IPR011559">
    <property type="entry name" value="Initiation_fac_2B_a/b/d"/>
</dbReference>
<protein>
    <recommendedName>
        <fullName evidence="6">Methylthioribose-1-phosphate isomerase</fullName>
        <shortName evidence="6">M1Pi</shortName>
        <shortName evidence="6">MTR-1-P isomerase</shortName>
        <ecNumber evidence="6">5.3.1.23</ecNumber>
    </recommendedName>
    <alternativeName>
        <fullName evidence="6">S-methyl-5-thioribose-1-phosphate isomerase</fullName>
    </alternativeName>
    <alternativeName>
        <fullName evidence="6">Translation initiation factor eIF-2B subunit alpha/beta/delta-like protein</fullName>
    </alternativeName>
</protein>
<keyword evidence="4 6" id="KW-0413">Isomerase</keyword>
<sequence length="379" mass="40174">MSGALQSLRYSRSGGLEVLDQLKVPQSKQYTPIKNAEDAWKAVRSMQVRGAPLIAMVSALGLAVEATERAKDPPAEDAAAWLRQKMSYLRTSRPTAVNLSNAMEVLEEVVNSALQSGSHAAQVYEAYVCAAERMLEEDVAANKAIGEAGADAILAAMQACGRGGSKARVLTICNTGSLATAGWGTALGVIRSLHARGRLERAFACETRPYNQGARLTAFEFVEDGIPGTLICDSMAASLMQRFGVDACVVGADRVAANGDTANKIGTYALAVLCRHHGVPFYVTAPLTTLDAKTRSGSDIPIEERPGDELSCLKLNGESHRLAAPGIEVWNPAFDVTPASLITGIATDKGLVPKRCSVPEDYDIAGFLAQPNGKRKKLA</sequence>
<evidence type="ECO:0000313" key="8">
    <source>
        <dbReference type="Proteomes" id="UP000601435"/>
    </source>
</evidence>
<evidence type="ECO:0000313" key="7">
    <source>
        <dbReference type="EMBL" id="CAE7246154.1"/>
    </source>
</evidence>
<comment type="pathway">
    <text evidence="6">Amino-acid biosynthesis; L-methionine biosynthesis via salvage pathway; L-methionine from S-methyl-5-thio-alpha-D-ribose 1-phosphate: step 1/6.</text>
</comment>
<keyword evidence="1 6" id="KW-0963">Cytoplasm</keyword>
<dbReference type="OrthoDB" id="2461at2759"/>
<dbReference type="EC" id="5.3.1.23" evidence="6"/>
<evidence type="ECO:0000256" key="4">
    <source>
        <dbReference type="ARBA" id="ARBA00023235"/>
    </source>
</evidence>
<dbReference type="Pfam" id="PF01008">
    <property type="entry name" value="IF-2B"/>
    <property type="match status" value="1"/>
</dbReference>
<dbReference type="PANTHER" id="PTHR43475">
    <property type="entry name" value="METHYLTHIORIBOSE-1-PHOSPHATE ISOMERASE"/>
    <property type="match status" value="1"/>
</dbReference>
<keyword evidence="2 6" id="KW-0028">Amino-acid biosynthesis</keyword>
<dbReference type="GO" id="GO:0005634">
    <property type="term" value="C:nucleus"/>
    <property type="evidence" value="ECO:0007669"/>
    <property type="project" value="UniProtKB-SubCell"/>
</dbReference>
<evidence type="ECO:0000256" key="3">
    <source>
        <dbReference type="ARBA" id="ARBA00023167"/>
    </source>
</evidence>
<keyword evidence="5 6" id="KW-0539">Nucleus</keyword>
<gene>
    <name evidence="7" type="ORF">SNEC2469_LOCUS4800</name>
</gene>
<accession>A0A812LJC6</accession>
<dbReference type="AlphaFoldDB" id="A0A812LJC6"/>